<evidence type="ECO:0000256" key="2">
    <source>
        <dbReference type="ARBA" id="ARBA00022475"/>
    </source>
</evidence>
<dbReference type="Proteomes" id="UP000274391">
    <property type="component" value="Unassembled WGS sequence"/>
</dbReference>
<dbReference type="RefSeq" id="WP_124971716.1">
    <property type="nucleotide sequence ID" value="NZ_RQVS01000006.1"/>
</dbReference>
<feature type="transmembrane region" description="Helical" evidence="10">
    <location>
        <begin position="70"/>
        <end position="98"/>
    </location>
</feature>
<keyword evidence="2 10" id="KW-1003">Cell membrane</keyword>
<dbReference type="AlphaFoldDB" id="A0A3P3VW77"/>
<organism evidence="11 12">
    <name type="scientific">Gulosibacter macacae</name>
    <dbReference type="NCBI Taxonomy" id="2488791"/>
    <lineage>
        <taxon>Bacteria</taxon>
        <taxon>Bacillati</taxon>
        <taxon>Actinomycetota</taxon>
        <taxon>Actinomycetes</taxon>
        <taxon>Micrococcales</taxon>
        <taxon>Microbacteriaceae</taxon>
        <taxon>Gulosibacter</taxon>
    </lineage>
</organism>
<dbReference type="OrthoDB" id="5148600at2"/>
<evidence type="ECO:0000256" key="3">
    <source>
        <dbReference type="ARBA" id="ARBA00022692"/>
    </source>
</evidence>
<name>A0A3P3VW77_9MICO</name>
<comment type="catalytic activity">
    <reaction evidence="8">
        <text>fluoride(in) = fluoride(out)</text>
        <dbReference type="Rhea" id="RHEA:76159"/>
        <dbReference type="ChEBI" id="CHEBI:17051"/>
    </reaction>
    <physiologicalReaction direction="left-to-right" evidence="8">
        <dbReference type="Rhea" id="RHEA:76160"/>
    </physiologicalReaction>
</comment>
<reference evidence="11 12" key="1">
    <citation type="submission" date="2018-11" db="EMBL/GenBank/DDBJ databases">
        <title>YIM 102482-1 draft genome.</title>
        <authorList>
            <person name="Li G."/>
            <person name="Jiang Y."/>
        </authorList>
    </citation>
    <scope>NUCLEOTIDE SEQUENCE [LARGE SCALE GENOMIC DNA]</scope>
    <source>
        <strain evidence="11 12">YIM 102482-1</strain>
    </source>
</reference>
<keyword evidence="6" id="KW-0406">Ion transport</keyword>
<evidence type="ECO:0000313" key="11">
    <source>
        <dbReference type="EMBL" id="RRJ87045.1"/>
    </source>
</evidence>
<protein>
    <recommendedName>
        <fullName evidence="10">Fluoride-specific ion channel</fullName>
    </recommendedName>
</protein>
<comment type="subcellular location">
    <subcellularLocation>
        <location evidence="1">Cell membrane</location>
        <topology evidence="1">Multi-pass membrane protein</topology>
    </subcellularLocation>
</comment>
<keyword evidence="12" id="KW-1185">Reference proteome</keyword>
<evidence type="ECO:0000256" key="8">
    <source>
        <dbReference type="ARBA" id="ARBA00035585"/>
    </source>
</evidence>
<feature type="transmembrane region" description="Helical" evidence="10">
    <location>
        <begin position="105"/>
        <end position="131"/>
    </location>
</feature>
<feature type="transmembrane region" description="Helical" evidence="10">
    <location>
        <begin position="12"/>
        <end position="31"/>
    </location>
</feature>
<feature type="transmembrane region" description="Helical" evidence="10">
    <location>
        <begin position="43"/>
        <end position="64"/>
    </location>
</feature>
<keyword evidence="6" id="KW-0813">Transport</keyword>
<accession>A0A3P3VW77</accession>
<comment type="similarity">
    <text evidence="7 10">Belongs to the fluoride channel Fluc/FEX (TC 1.A.43) family.</text>
</comment>
<comment type="caution">
    <text evidence="11">The sequence shown here is derived from an EMBL/GenBank/DDBJ whole genome shotgun (WGS) entry which is preliminary data.</text>
</comment>
<dbReference type="InterPro" id="IPR003691">
    <property type="entry name" value="FluC"/>
</dbReference>
<dbReference type="GO" id="GO:0005886">
    <property type="term" value="C:plasma membrane"/>
    <property type="evidence" value="ECO:0007669"/>
    <property type="project" value="UniProtKB-SubCell"/>
</dbReference>
<gene>
    <name evidence="11" type="ORF">EG850_06490</name>
</gene>
<keyword evidence="3 10" id="KW-0812">Transmembrane</keyword>
<evidence type="ECO:0000256" key="7">
    <source>
        <dbReference type="ARBA" id="ARBA00035120"/>
    </source>
</evidence>
<dbReference type="EMBL" id="RQVS01000006">
    <property type="protein sequence ID" value="RRJ87045.1"/>
    <property type="molecule type" value="Genomic_DNA"/>
</dbReference>
<evidence type="ECO:0000313" key="12">
    <source>
        <dbReference type="Proteomes" id="UP000274391"/>
    </source>
</evidence>
<evidence type="ECO:0000256" key="6">
    <source>
        <dbReference type="ARBA" id="ARBA00023303"/>
    </source>
</evidence>
<evidence type="ECO:0000256" key="1">
    <source>
        <dbReference type="ARBA" id="ARBA00004651"/>
    </source>
</evidence>
<dbReference type="GO" id="GO:0034220">
    <property type="term" value="P:monoatomic ion transmembrane transport"/>
    <property type="evidence" value="ECO:0007669"/>
    <property type="project" value="UniProtKB-KW"/>
</dbReference>
<proteinExistence type="inferred from homology"/>
<evidence type="ECO:0000256" key="9">
    <source>
        <dbReference type="ARBA" id="ARBA00049940"/>
    </source>
</evidence>
<keyword evidence="5 10" id="KW-0472">Membrane</keyword>
<comment type="function">
    <text evidence="9">Fluoride-specific ion channel. Important for reducing fluoride concentration in the cell, thus reducing its toxicity.</text>
</comment>
<keyword evidence="6" id="KW-0407">Ion channel</keyword>
<keyword evidence="4 10" id="KW-1133">Transmembrane helix</keyword>
<evidence type="ECO:0000256" key="4">
    <source>
        <dbReference type="ARBA" id="ARBA00022989"/>
    </source>
</evidence>
<evidence type="ECO:0000256" key="10">
    <source>
        <dbReference type="RuleBase" id="RU004340"/>
    </source>
</evidence>
<evidence type="ECO:0000256" key="5">
    <source>
        <dbReference type="ARBA" id="ARBA00023136"/>
    </source>
</evidence>
<sequence length="133" mass="14289">MINVALRPLGSLEMLLVVMIGGLGAAARYLVDMLLQERAGLRPWTSIMLINAFGSTLLGSTLALMHTDAWLIWFLVSVFAGGFTTLSTTMLHAFLALAERAFVRAIVIALGQLIGCCLLAWLAFVAVRALLGL</sequence>
<dbReference type="Pfam" id="PF02537">
    <property type="entry name" value="CRCB"/>
    <property type="match status" value="1"/>
</dbReference>